<reference evidence="3 5" key="2">
    <citation type="submission" date="2018-08" db="EMBL/GenBank/DDBJ databases">
        <title>Genetic Globetrotter - A new plasmid hitch-hiking vast phylogenetic and geographic distances.</title>
        <authorList>
            <person name="Vollmers J."/>
            <person name="Petersen J."/>
        </authorList>
    </citation>
    <scope>NUCLEOTIDE SEQUENCE [LARGE SCALE GENOMIC DNA]</scope>
    <source>
        <strain evidence="3 5">DSM 26383</strain>
    </source>
</reference>
<dbReference type="EMBL" id="LAXI01000002">
    <property type="protein sequence ID" value="KRS18959.1"/>
    <property type="molecule type" value="Genomic_DNA"/>
</dbReference>
<dbReference type="RefSeq" id="WP_057813745.1">
    <property type="nucleotide sequence ID" value="NZ_CP031598.1"/>
</dbReference>
<keyword evidence="1" id="KW-0175">Coiled coil</keyword>
<protein>
    <recommendedName>
        <fullName evidence="6">KfrA N-terminal DNA-binding domain-containing protein</fullName>
    </recommendedName>
</protein>
<accession>A0A0T5PDE3</accession>
<reference evidence="2 4" key="1">
    <citation type="submission" date="2015-04" db="EMBL/GenBank/DDBJ databases">
        <title>The draft genome sequence of Roseovarius indicus B108T.</title>
        <authorList>
            <person name="Li G."/>
            <person name="Lai Q."/>
            <person name="Shao Z."/>
            <person name="Yan P."/>
        </authorList>
    </citation>
    <scope>NUCLEOTIDE SEQUENCE [LARGE SCALE GENOMIC DNA]</scope>
    <source>
        <strain evidence="2 4">B108</strain>
    </source>
</reference>
<feature type="coiled-coil region" evidence="1">
    <location>
        <begin position="117"/>
        <end position="203"/>
    </location>
</feature>
<dbReference type="Proteomes" id="UP000325785">
    <property type="component" value="Chromosome"/>
</dbReference>
<name>A0A0T5PDE3_9RHOB</name>
<sequence length="227" mass="25166">MTTTTDKKNTGGRPPRYNLEQVHAAITSLINGGTPRDEIDAAAVKTVLCEQLGISKGIDTRSLESPVDHVLSSIAEEEEGRLIGALPEKARTSIESIVGAMTRELQLLVAQQNAVCLAKAQEECEELRRDKTNANWRIKELETKIHDQARQIEEISDLSERKQAENAVLQSDMAELRNEIEHLRSAGNSVDRLLSELKKSEARDEIRSVISEIMSGVVESERNPSMP</sequence>
<dbReference type="EMBL" id="CP031598">
    <property type="protein sequence ID" value="QEW26109.1"/>
    <property type="molecule type" value="Genomic_DNA"/>
</dbReference>
<proteinExistence type="predicted"/>
<dbReference type="KEGG" id="rid:RIdsm_01903"/>
<evidence type="ECO:0000313" key="4">
    <source>
        <dbReference type="Proteomes" id="UP000051401"/>
    </source>
</evidence>
<dbReference type="OrthoDB" id="7834499at2"/>
<keyword evidence="4" id="KW-1185">Reference proteome</keyword>
<evidence type="ECO:0008006" key="6">
    <source>
        <dbReference type="Google" id="ProtNLM"/>
    </source>
</evidence>
<evidence type="ECO:0000313" key="5">
    <source>
        <dbReference type="Proteomes" id="UP000325785"/>
    </source>
</evidence>
<evidence type="ECO:0000256" key="1">
    <source>
        <dbReference type="SAM" id="Coils"/>
    </source>
</evidence>
<dbReference type="PATRIC" id="fig|540747.5.peg.2492"/>
<evidence type="ECO:0000313" key="2">
    <source>
        <dbReference type="EMBL" id="KRS18959.1"/>
    </source>
</evidence>
<gene>
    <name evidence="3" type="ORF">RIdsm_01903</name>
    <name evidence="2" type="ORF">XM52_04600</name>
</gene>
<dbReference type="AlphaFoldDB" id="A0A0T5PDE3"/>
<dbReference type="Proteomes" id="UP000051401">
    <property type="component" value="Unassembled WGS sequence"/>
</dbReference>
<dbReference type="STRING" id="540747.SAMN04488031_103316"/>
<organism evidence="2 4">
    <name type="scientific">Roseovarius indicus</name>
    <dbReference type="NCBI Taxonomy" id="540747"/>
    <lineage>
        <taxon>Bacteria</taxon>
        <taxon>Pseudomonadati</taxon>
        <taxon>Pseudomonadota</taxon>
        <taxon>Alphaproteobacteria</taxon>
        <taxon>Rhodobacterales</taxon>
        <taxon>Roseobacteraceae</taxon>
        <taxon>Roseovarius</taxon>
    </lineage>
</organism>
<evidence type="ECO:0000313" key="3">
    <source>
        <dbReference type="EMBL" id="QEW26109.1"/>
    </source>
</evidence>